<dbReference type="Proteomes" id="UP001352852">
    <property type="component" value="Unassembled WGS sequence"/>
</dbReference>
<protein>
    <submittedName>
        <fullName evidence="1">Uncharacterized protein</fullName>
    </submittedName>
</protein>
<accession>A0ABU7DL60</accession>
<organism evidence="1 2">
    <name type="scientific">Characodon lateralis</name>
    <dbReference type="NCBI Taxonomy" id="208331"/>
    <lineage>
        <taxon>Eukaryota</taxon>
        <taxon>Metazoa</taxon>
        <taxon>Chordata</taxon>
        <taxon>Craniata</taxon>
        <taxon>Vertebrata</taxon>
        <taxon>Euteleostomi</taxon>
        <taxon>Actinopterygii</taxon>
        <taxon>Neopterygii</taxon>
        <taxon>Teleostei</taxon>
        <taxon>Neoteleostei</taxon>
        <taxon>Acanthomorphata</taxon>
        <taxon>Ovalentaria</taxon>
        <taxon>Atherinomorphae</taxon>
        <taxon>Cyprinodontiformes</taxon>
        <taxon>Goodeidae</taxon>
        <taxon>Characodon</taxon>
    </lineage>
</organism>
<dbReference type="EMBL" id="JAHUTJ010029016">
    <property type="protein sequence ID" value="MED6275794.1"/>
    <property type="molecule type" value="Genomic_DNA"/>
</dbReference>
<evidence type="ECO:0000313" key="1">
    <source>
        <dbReference type="EMBL" id="MED6275794.1"/>
    </source>
</evidence>
<gene>
    <name evidence="1" type="ORF">CHARACLAT_030074</name>
</gene>
<sequence length="106" mass="11567">MIMVCECNFLCLCEIFSKQRISARGRGYLLHSAHLSGTLFIFICSALSHLCPTNAKPGSLLQILSMTVLCRKIHPRSSTAAPPSSAVTCLLSNNLFSLCQDLYLSS</sequence>
<name>A0ABU7DL60_9TELE</name>
<evidence type="ECO:0000313" key="2">
    <source>
        <dbReference type="Proteomes" id="UP001352852"/>
    </source>
</evidence>
<feature type="non-terminal residue" evidence="1">
    <location>
        <position position="106"/>
    </location>
</feature>
<keyword evidence="2" id="KW-1185">Reference proteome</keyword>
<comment type="caution">
    <text evidence="1">The sequence shown here is derived from an EMBL/GenBank/DDBJ whole genome shotgun (WGS) entry which is preliminary data.</text>
</comment>
<proteinExistence type="predicted"/>
<reference evidence="1 2" key="1">
    <citation type="submission" date="2021-06" db="EMBL/GenBank/DDBJ databases">
        <authorList>
            <person name="Palmer J.M."/>
        </authorList>
    </citation>
    <scope>NUCLEOTIDE SEQUENCE [LARGE SCALE GENOMIC DNA]</scope>
    <source>
        <strain evidence="1 2">CL_MEX2019</strain>
        <tissue evidence="1">Muscle</tissue>
    </source>
</reference>